<accession>A0A919AP86</accession>
<evidence type="ECO:0000256" key="1">
    <source>
        <dbReference type="ARBA" id="ARBA00022490"/>
    </source>
</evidence>
<evidence type="ECO:0000313" key="7">
    <source>
        <dbReference type="EMBL" id="GHF15583.1"/>
    </source>
</evidence>
<feature type="binding site" evidence="6">
    <location>
        <begin position="126"/>
        <end position="127"/>
    </location>
    <ligand>
        <name>S-adenosyl-L-methionine</name>
        <dbReference type="ChEBI" id="CHEBI:59789"/>
    </ligand>
</feature>
<name>A0A919AP86_9PROT</name>
<sequence>MAVYSSDDLQRDLNVPRETMAHLETYAALLTKWQKAKNLVSNSTLPDMWRRHFLDSAQLVPFLTDRFSTDSKIVDIGSGAGFPGLVLAVMGVGHVHLVESNGKKCSFMNEVNRQTGAGAVIHNDRIEELDPFEADIISSRACARVKQLMDWARPFLKETTEFWLLKGESVDDELTEAQLFWNMQVETFDSLSEPSGVIVRLYQVSEKRN</sequence>
<dbReference type="InterPro" id="IPR003682">
    <property type="entry name" value="rRNA_ssu_MeTfrase_G"/>
</dbReference>
<evidence type="ECO:0000256" key="2">
    <source>
        <dbReference type="ARBA" id="ARBA00022552"/>
    </source>
</evidence>
<evidence type="ECO:0000256" key="3">
    <source>
        <dbReference type="ARBA" id="ARBA00022603"/>
    </source>
</evidence>
<feature type="binding site" evidence="6">
    <location>
        <position position="82"/>
    </location>
    <ligand>
        <name>S-adenosyl-L-methionine</name>
        <dbReference type="ChEBI" id="CHEBI:59789"/>
    </ligand>
</feature>
<dbReference type="PANTHER" id="PTHR31760">
    <property type="entry name" value="S-ADENOSYL-L-METHIONINE-DEPENDENT METHYLTRANSFERASES SUPERFAMILY PROTEIN"/>
    <property type="match status" value="1"/>
</dbReference>
<keyword evidence="8" id="KW-1185">Reference proteome</keyword>
<evidence type="ECO:0000256" key="6">
    <source>
        <dbReference type="HAMAP-Rule" id="MF_00074"/>
    </source>
</evidence>
<feature type="binding site" evidence="6">
    <location>
        <position position="140"/>
    </location>
    <ligand>
        <name>S-adenosyl-L-methionine</name>
        <dbReference type="ChEBI" id="CHEBI:59789"/>
    </ligand>
</feature>
<dbReference type="Gene3D" id="3.40.50.150">
    <property type="entry name" value="Vaccinia Virus protein VP39"/>
    <property type="match status" value="1"/>
</dbReference>
<dbReference type="EMBL" id="BNCI01000001">
    <property type="protein sequence ID" value="GHF15583.1"/>
    <property type="molecule type" value="Genomic_DNA"/>
</dbReference>
<keyword evidence="4 6" id="KW-0808">Transferase</keyword>
<evidence type="ECO:0000256" key="4">
    <source>
        <dbReference type="ARBA" id="ARBA00022679"/>
    </source>
</evidence>
<dbReference type="GO" id="GO:0070043">
    <property type="term" value="F:rRNA (guanine-N7-)-methyltransferase activity"/>
    <property type="evidence" value="ECO:0007669"/>
    <property type="project" value="UniProtKB-UniRule"/>
</dbReference>
<comment type="similarity">
    <text evidence="6">Belongs to the methyltransferase superfamily. RNA methyltransferase RsmG family.</text>
</comment>
<dbReference type="Proteomes" id="UP000630923">
    <property type="component" value="Unassembled WGS sequence"/>
</dbReference>
<dbReference type="GO" id="GO:0005829">
    <property type="term" value="C:cytosol"/>
    <property type="evidence" value="ECO:0007669"/>
    <property type="project" value="TreeGrafter"/>
</dbReference>
<comment type="caution">
    <text evidence="7">The sequence shown here is derived from an EMBL/GenBank/DDBJ whole genome shotgun (WGS) entry which is preliminary data.</text>
</comment>
<dbReference type="EC" id="2.1.1.170" evidence="6"/>
<dbReference type="HAMAP" id="MF_00074">
    <property type="entry name" value="16SrRNA_methyltr_G"/>
    <property type="match status" value="1"/>
</dbReference>
<keyword evidence="5 6" id="KW-0949">S-adenosyl-L-methionine</keyword>
<comment type="function">
    <text evidence="6">Specifically methylates the N7 position of guanine in position 527 of 16S rRNA.</text>
</comment>
<dbReference type="InterPro" id="IPR029063">
    <property type="entry name" value="SAM-dependent_MTases_sf"/>
</dbReference>
<reference evidence="7" key="1">
    <citation type="journal article" date="2014" name="Int. J. Syst. Evol. Microbiol.">
        <title>Complete genome sequence of Corynebacterium casei LMG S-19264T (=DSM 44701T), isolated from a smear-ripened cheese.</title>
        <authorList>
            <consortium name="US DOE Joint Genome Institute (JGI-PGF)"/>
            <person name="Walter F."/>
            <person name="Albersmeier A."/>
            <person name="Kalinowski J."/>
            <person name="Ruckert C."/>
        </authorList>
    </citation>
    <scope>NUCLEOTIDE SEQUENCE</scope>
    <source>
        <strain evidence="7">KCTC 42590</strain>
    </source>
</reference>
<keyword evidence="1 6" id="KW-0963">Cytoplasm</keyword>
<comment type="subcellular location">
    <subcellularLocation>
        <location evidence="6">Cytoplasm</location>
    </subcellularLocation>
</comment>
<evidence type="ECO:0000313" key="8">
    <source>
        <dbReference type="Proteomes" id="UP000630923"/>
    </source>
</evidence>
<keyword evidence="3 6" id="KW-0489">Methyltransferase</keyword>
<comment type="caution">
    <text evidence="6">Lacks conserved residue(s) required for the propagation of feature annotation.</text>
</comment>
<protein>
    <recommendedName>
        <fullName evidence="6">Ribosomal RNA small subunit methyltransferase G</fullName>
        <ecNumber evidence="6">2.1.1.170</ecNumber>
    </recommendedName>
    <alternativeName>
        <fullName evidence="6">16S rRNA 7-methylguanosine methyltransferase</fullName>
        <shortName evidence="6">16S rRNA m7G methyltransferase</shortName>
    </alternativeName>
</protein>
<organism evidence="7 8">
    <name type="scientific">Kordiimonas sediminis</name>
    <dbReference type="NCBI Taxonomy" id="1735581"/>
    <lineage>
        <taxon>Bacteria</taxon>
        <taxon>Pseudomonadati</taxon>
        <taxon>Pseudomonadota</taxon>
        <taxon>Alphaproteobacteria</taxon>
        <taxon>Kordiimonadales</taxon>
        <taxon>Kordiimonadaceae</taxon>
        <taxon>Kordiimonas</taxon>
    </lineage>
</organism>
<comment type="catalytic activity">
    <reaction evidence="6">
        <text>guanosine(527) in 16S rRNA + S-adenosyl-L-methionine = N(7)-methylguanosine(527) in 16S rRNA + S-adenosyl-L-homocysteine</text>
        <dbReference type="Rhea" id="RHEA:42732"/>
        <dbReference type="Rhea" id="RHEA-COMP:10209"/>
        <dbReference type="Rhea" id="RHEA-COMP:10210"/>
        <dbReference type="ChEBI" id="CHEBI:57856"/>
        <dbReference type="ChEBI" id="CHEBI:59789"/>
        <dbReference type="ChEBI" id="CHEBI:74269"/>
        <dbReference type="ChEBI" id="CHEBI:74480"/>
        <dbReference type="EC" id="2.1.1.170"/>
    </reaction>
</comment>
<gene>
    <name evidence="6 7" type="primary">rsmG</name>
    <name evidence="7" type="ORF">GCM10017044_07190</name>
</gene>
<keyword evidence="2 6" id="KW-0698">rRNA processing</keyword>
<reference evidence="7" key="2">
    <citation type="submission" date="2020-09" db="EMBL/GenBank/DDBJ databases">
        <authorList>
            <person name="Sun Q."/>
            <person name="Kim S."/>
        </authorList>
    </citation>
    <scope>NUCLEOTIDE SEQUENCE</scope>
    <source>
        <strain evidence="7">KCTC 42590</strain>
    </source>
</reference>
<dbReference type="SUPFAM" id="SSF53335">
    <property type="entry name" value="S-adenosyl-L-methionine-dependent methyltransferases"/>
    <property type="match status" value="1"/>
</dbReference>
<dbReference type="PIRSF" id="PIRSF003078">
    <property type="entry name" value="GidB"/>
    <property type="match status" value="1"/>
</dbReference>
<evidence type="ECO:0000256" key="5">
    <source>
        <dbReference type="ARBA" id="ARBA00022691"/>
    </source>
</evidence>
<dbReference type="AlphaFoldDB" id="A0A919AP86"/>
<dbReference type="PANTHER" id="PTHR31760:SF0">
    <property type="entry name" value="S-ADENOSYL-L-METHIONINE-DEPENDENT METHYLTRANSFERASES SUPERFAMILY PROTEIN"/>
    <property type="match status" value="1"/>
</dbReference>
<feature type="binding site" evidence="6">
    <location>
        <position position="77"/>
    </location>
    <ligand>
        <name>S-adenosyl-L-methionine</name>
        <dbReference type="ChEBI" id="CHEBI:59789"/>
    </ligand>
</feature>
<proteinExistence type="inferred from homology"/>
<dbReference type="Pfam" id="PF02527">
    <property type="entry name" value="GidB"/>
    <property type="match status" value="1"/>
</dbReference>
<dbReference type="RefSeq" id="WP_191250175.1">
    <property type="nucleotide sequence ID" value="NZ_BNCI01000001.1"/>
</dbReference>
<dbReference type="NCBIfam" id="TIGR00138">
    <property type="entry name" value="rsmG_gidB"/>
    <property type="match status" value="1"/>
</dbReference>